<feature type="signal peptide" evidence="2">
    <location>
        <begin position="1"/>
        <end position="23"/>
    </location>
</feature>
<evidence type="ECO:0000313" key="4">
    <source>
        <dbReference type="Proteomes" id="UP001444625"/>
    </source>
</evidence>
<evidence type="ECO:0000256" key="1">
    <source>
        <dbReference type="SAM" id="MobiDB-lite"/>
    </source>
</evidence>
<feature type="chain" id="PRO_5046317371" evidence="2">
    <location>
        <begin position="24"/>
        <end position="198"/>
    </location>
</feature>
<dbReference type="EMBL" id="JBDIML010000002">
    <property type="protein sequence ID" value="MEN2766935.1"/>
    <property type="molecule type" value="Genomic_DNA"/>
</dbReference>
<gene>
    <name evidence="3" type="ORF">ABC228_07040</name>
</gene>
<feature type="region of interest" description="Disordered" evidence="1">
    <location>
        <begin position="169"/>
        <end position="198"/>
    </location>
</feature>
<reference evidence="3 4" key="1">
    <citation type="submission" date="2024-05" db="EMBL/GenBank/DDBJ databases">
        <authorList>
            <person name="Haq I."/>
            <person name="Ullah Z."/>
            <person name="Ahmad R."/>
            <person name="Li M."/>
            <person name="Tong Y."/>
        </authorList>
    </citation>
    <scope>NUCLEOTIDE SEQUENCE [LARGE SCALE GENOMIC DNA]</scope>
    <source>
        <strain evidence="3 4">16A2E</strain>
    </source>
</reference>
<organism evidence="3 4">
    <name type="scientific">Ornithinibacillus xuwenensis</name>
    <dbReference type="NCBI Taxonomy" id="3144668"/>
    <lineage>
        <taxon>Bacteria</taxon>
        <taxon>Bacillati</taxon>
        <taxon>Bacillota</taxon>
        <taxon>Bacilli</taxon>
        <taxon>Bacillales</taxon>
        <taxon>Bacillaceae</taxon>
        <taxon>Ornithinibacillus</taxon>
    </lineage>
</organism>
<dbReference type="PROSITE" id="PS51257">
    <property type="entry name" value="PROKAR_LIPOPROTEIN"/>
    <property type="match status" value="1"/>
</dbReference>
<dbReference type="Pfam" id="PF14042">
    <property type="entry name" value="DUF4247"/>
    <property type="match status" value="1"/>
</dbReference>
<name>A0ABU9XF83_9BACI</name>
<protein>
    <submittedName>
        <fullName evidence="3">DUF4247 domain-containing protein</fullName>
    </submittedName>
</protein>
<dbReference type="Proteomes" id="UP001444625">
    <property type="component" value="Unassembled WGS sequence"/>
</dbReference>
<accession>A0ABU9XF83</accession>
<dbReference type="InterPro" id="IPR025341">
    <property type="entry name" value="DUF4247"/>
</dbReference>
<proteinExistence type="predicted"/>
<evidence type="ECO:0000256" key="2">
    <source>
        <dbReference type="SAM" id="SignalP"/>
    </source>
</evidence>
<dbReference type="RefSeq" id="WP_345824400.1">
    <property type="nucleotide sequence ID" value="NZ_JBDIML010000002.1"/>
</dbReference>
<keyword evidence="4" id="KW-1185">Reference proteome</keyword>
<comment type="caution">
    <text evidence="3">The sequence shown here is derived from an EMBL/GenBank/DDBJ whole genome shotgun (WGS) entry which is preliminary data.</text>
</comment>
<evidence type="ECO:0000313" key="3">
    <source>
        <dbReference type="EMBL" id="MEN2766935.1"/>
    </source>
</evidence>
<sequence length="198" mass="21850">MKKPLLVLILSVTLLLSACSSSSGGLFKDGVVEFIDSEYRLYDTVNSATDSDNFSEIYIAENKSLTEVASDIISYQQPSEESELKDGKQVLVYDNLFVILTEDEENQDNTYIEVANDKFVRNNYNPSFFNGLFVLWVLDDLLDVDDWSKNRNLKCQKDPSYCYGGYGTSGGSFKGKNSKPTIRSGSSPVRGGGPGAGK</sequence>
<keyword evidence="2" id="KW-0732">Signal</keyword>